<evidence type="ECO:0000256" key="8">
    <source>
        <dbReference type="ARBA" id="ARBA00032926"/>
    </source>
</evidence>
<sequence length="261" mass="29852">MTSTFFDKFQSIVIGTGNVLDDEEFKKAKTPTQEMLICLSSRINEVKKTNVQSDSDKFVSIPHENEQNGASENSEGKTKTVLKIFLNEYHHETIEETLGYTLKLCKTAPNVILSYSPTSKIENDKFIWAENDAAKAKSNFKLLWTKLREQKKAKKIEQLGIADMDLDTILDIFEDKNYDFTILQINIATCCMPPPCLVNFCKENEIQLLTHSDPQVLLPSCHLEEVSLSAFKVKWIVRYLESLVCRGILTKKGFIVNFQRK</sequence>
<dbReference type="InterPro" id="IPR032963">
    <property type="entry name" value="Gclm"/>
</dbReference>
<proteinExistence type="inferred from homology"/>
<gene>
    <name evidence="9" type="ORF">PVAND_008296</name>
</gene>
<evidence type="ECO:0000256" key="5">
    <source>
        <dbReference type="ARBA" id="ARBA00030406"/>
    </source>
</evidence>
<protein>
    <recommendedName>
        <fullName evidence="7">GCS light chain</fullName>
    </recommendedName>
    <alternativeName>
        <fullName evidence="5">Gamma-ECS regulatory subunit</fullName>
    </alternativeName>
    <alternativeName>
        <fullName evidence="8">Gamma-glutamylcysteine synthetase regulatory subunit</fullName>
    </alternativeName>
    <alternativeName>
        <fullName evidence="6">Glutamate--cysteine ligase modifier subunit</fullName>
    </alternativeName>
</protein>
<dbReference type="InterPro" id="IPR036812">
    <property type="entry name" value="NAD(P)_OxRdtase_dom_sf"/>
</dbReference>
<evidence type="ECO:0000256" key="6">
    <source>
        <dbReference type="ARBA" id="ARBA00031154"/>
    </source>
</evidence>
<dbReference type="GO" id="GO:0030234">
    <property type="term" value="F:enzyme regulator activity"/>
    <property type="evidence" value="ECO:0007669"/>
    <property type="project" value="TreeGrafter"/>
</dbReference>
<dbReference type="EMBL" id="JADBJN010000002">
    <property type="protein sequence ID" value="KAG5678640.1"/>
    <property type="molecule type" value="Genomic_DNA"/>
</dbReference>
<name>A0A9J6C9R9_POLVA</name>
<dbReference type="PANTHER" id="PTHR13295:SF4">
    <property type="entry name" value="GLUTAMATE--CYSTEINE LIGASE REGULATORY SUBUNIT"/>
    <property type="match status" value="1"/>
</dbReference>
<dbReference type="OrthoDB" id="5596051at2759"/>
<comment type="caution">
    <text evidence="9">The sequence shown here is derived from an EMBL/GenBank/DDBJ whole genome shotgun (WGS) entry which is preliminary data.</text>
</comment>
<reference evidence="9" key="1">
    <citation type="submission" date="2021-03" db="EMBL/GenBank/DDBJ databases">
        <title>Chromosome level genome of the anhydrobiotic midge Polypedilum vanderplanki.</title>
        <authorList>
            <person name="Yoshida Y."/>
            <person name="Kikawada T."/>
            <person name="Gusev O."/>
        </authorList>
    </citation>
    <scope>NUCLEOTIDE SEQUENCE</scope>
    <source>
        <strain evidence="9">NIAS01</strain>
        <tissue evidence="9">Whole body or cell culture</tissue>
    </source>
</reference>
<dbReference type="Proteomes" id="UP001107558">
    <property type="component" value="Chromosome 2"/>
</dbReference>
<comment type="pathway">
    <text evidence="1">Sulfur metabolism; glutathione biosynthesis; glutathione from L-cysteine and L-glutamate: step 1/2.</text>
</comment>
<evidence type="ECO:0000256" key="7">
    <source>
        <dbReference type="ARBA" id="ARBA00031732"/>
    </source>
</evidence>
<dbReference type="AlphaFoldDB" id="A0A9J6C9R9"/>
<evidence type="ECO:0000256" key="3">
    <source>
        <dbReference type="ARBA" id="ARBA00011532"/>
    </source>
</evidence>
<evidence type="ECO:0000256" key="4">
    <source>
        <dbReference type="ARBA" id="ARBA00022684"/>
    </source>
</evidence>
<keyword evidence="10" id="KW-1185">Reference proteome</keyword>
<dbReference type="GO" id="GO:0006750">
    <property type="term" value="P:glutathione biosynthetic process"/>
    <property type="evidence" value="ECO:0007669"/>
    <property type="project" value="UniProtKB-KW"/>
</dbReference>
<accession>A0A9J6C9R9</accession>
<evidence type="ECO:0000256" key="2">
    <source>
        <dbReference type="ARBA" id="ARBA00008612"/>
    </source>
</evidence>
<dbReference type="SUPFAM" id="SSF51430">
    <property type="entry name" value="NAD(P)-linked oxidoreductase"/>
    <property type="match status" value="1"/>
</dbReference>
<dbReference type="Gene3D" id="3.20.20.100">
    <property type="entry name" value="NADP-dependent oxidoreductase domain"/>
    <property type="match status" value="1"/>
</dbReference>
<evidence type="ECO:0000313" key="9">
    <source>
        <dbReference type="EMBL" id="KAG5678640.1"/>
    </source>
</evidence>
<evidence type="ECO:0000313" key="10">
    <source>
        <dbReference type="Proteomes" id="UP001107558"/>
    </source>
</evidence>
<evidence type="ECO:0000256" key="1">
    <source>
        <dbReference type="ARBA" id="ARBA00005006"/>
    </source>
</evidence>
<keyword evidence="4" id="KW-0317">Glutathione biosynthesis</keyword>
<organism evidence="9 10">
    <name type="scientific">Polypedilum vanderplanki</name>
    <name type="common">Sleeping chironomid midge</name>
    <dbReference type="NCBI Taxonomy" id="319348"/>
    <lineage>
        <taxon>Eukaryota</taxon>
        <taxon>Metazoa</taxon>
        <taxon>Ecdysozoa</taxon>
        <taxon>Arthropoda</taxon>
        <taxon>Hexapoda</taxon>
        <taxon>Insecta</taxon>
        <taxon>Pterygota</taxon>
        <taxon>Neoptera</taxon>
        <taxon>Endopterygota</taxon>
        <taxon>Diptera</taxon>
        <taxon>Nematocera</taxon>
        <taxon>Chironomoidea</taxon>
        <taxon>Chironomidae</taxon>
        <taxon>Chironominae</taxon>
        <taxon>Polypedilum</taxon>
        <taxon>Polypedilum</taxon>
    </lineage>
</organism>
<dbReference type="GO" id="GO:0035226">
    <property type="term" value="F:glutamate-cysteine ligase catalytic subunit binding"/>
    <property type="evidence" value="ECO:0007669"/>
    <property type="project" value="InterPro"/>
</dbReference>
<dbReference type="PANTHER" id="PTHR13295">
    <property type="entry name" value="GLUTAMATE CYSTEINE LIGASE REGULATORY SUBUNIT"/>
    <property type="match status" value="1"/>
</dbReference>
<dbReference type="GO" id="GO:0017109">
    <property type="term" value="C:glutamate-cysteine ligase complex"/>
    <property type="evidence" value="ECO:0007669"/>
    <property type="project" value="TreeGrafter"/>
</dbReference>
<comment type="similarity">
    <text evidence="2">Belongs to the aldo/keto reductase family. Glutamate--cysteine ligase light chain subfamily.</text>
</comment>
<comment type="subunit">
    <text evidence="3">Heterodimer of a catalytic heavy chain and a regulatory light chain.</text>
</comment>